<protein>
    <submittedName>
        <fullName evidence="8">Carbonic anhydrase, putative</fullName>
        <ecNumber evidence="8">4.2.1.1</ecNumber>
    </submittedName>
</protein>
<proteinExistence type="inferred from homology"/>
<keyword evidence="6" id="KW-0732">Signal</keyword>
<name>B9T345_RICCO</name>
<evidence type="ECO:0000256" key="3">
    <source>
        <dbReference type="ARBA" id="ARBA00006365"/>
    </source>
</evidence>
<dbReference type="EMBL" id="EQ974400">
    <property type="protein sequence ID" value="EEF29711.1"/>
    <property type="molecule type" value="Genomic_DNA"/>
</dbReference>
<dbReference type="GO" id="GO:0008270">
    <property type="term" value="F:zinc ion binding"/>
    <property type="evidence" value="ECO:0007669"/>
    <property type="project" value="InterPro"/>
</dbReference>
<dbReference type="eggNOG" id="KOG0382">
    <property type="taxonomic scope" value="Eukaryota"/>
</dbReference>
<dbReference type="AlphaFoldDB" id="B9T345"/>
<dbReference type="GO" id="GO:0009570">
    <property type="term" value="C:chloroplast stroma"/>
    <property type="evidence" value="ECO:0007669"/>
    <property type="project" value="UniProtKB-SubCell"/>
</dbReference>
<evidence type="ECO:0000259" key="7">
    <source>
        <dbReference type="PROSITE" id="PS51144"/>
    </source>
</evidence>
<dbReference type="InterPro" id="IPR023561">
    <property type="entry name" value="Carbonic_anhydrase_a-class"/>
</dbReference>
<dbReference type="Gene3D" id="3.10.200.10">
    <property type="entry name" value="Alpha carbonic anhydrase"/>
    <property type="match status" value="1"/>
</dbReference>
<dbReference type="InterPro" id="IPR001148">
    <property type="entry name" value="CA_dom"/>
</dbReference>
<comment type="catalytic activity">
    <reaction evidence="4">
        <text>hydrogencarbonate + H(+) = CO2 + H2O</text>
        <dbReference type="Rhea" id="RHEA:10748"/>
        <dbReference type="ChEBI" id="CHEBI:15377"/>
        <dbReference type="ChEBI" id="CHEBI:15378"/>
        <dbReference type="ChEBI" id="CHEBI:16526"/>
        <dbReference type="ChEBI" id="CHEBI:17544"/>
        <dbReference type="EC" id="4.2.1.1"/>
    </reaction>
</comment>
<dbReference type="PANTHER" id="PTHR18952">
    <property type="entry name" value="CARBONIC ANHYDRASE"/>
    <property type="match status" value="1"/>
</dbReference>
<feature type="signal peptide" evidence="6">
    <location>
        <begin position="1"/>
        <end position="23"/>
    </location>
</feature>
<evidence type="ECO:0000313" key="9">
    <source>
        <dbReference type="Proteomes" id="UP000008311"/>
    </source>
</evidence>
<keyword evidence="9" id="KW-1185">Reference proteome</keyword>
<dbReference type="PROSITE" id="PS51144">
    <property type="entry name" value="ALPHA_CA_2"/>
    <property type="match status" value="1"/>
</dbReference>
<dbReference type="InterPro" id="IPR041891">
    <property type="entry name" value="Alpha_CA_prokaryot-like"/>
</dbReference>
<dbReference type="Pfam" id="PF00194">
    <property type="entry name" value="Carb_anhydrase"/>
    <property type="match status" value="1"/>
</dbReference>
<sequence>MKARRAIFFVLASLPFLFESSESQAPGNNETEYRYDEASGKGPSRWAELNPLWRACGVGRSQSPINLQDSKLIPAPGDLHLAYQSAPATVKSRGHDIMVSWTGDAGSIQVNGTKFMLKQCHWHMPTEHAISGIRYDMELHLVHSNSAGAPAVVGILYKIGQADPFLAKLLPDIKSVTKEEKKIGTINPKDIGFSSSNYYRYVGSFTSPPCTEGVPWTVFQEVKTVSMEQVQALKGAVDDGFQMNARPLQPLYGRTHGRSEAQEEKN</sequence>
<dbReference type="CDD" id="cd03124">
    <property type="entry name" value="alpha_CA_prokaryotic_like"/>
    <property type="match status" value="1"/>
</dbReference>
<dbReference type="PANTHER" id="PTHR18952:SF244">
    <property type="entry name" value="CARBONIC ANHYDRASE"/>
    <property type="match status" value="1"/>
</dbReference>
<reference evidence="9" key="1">
    <citation type="journal article" date="2010" name="Nat. Biotechnol.">
        <title>Draft genome sequence of the oilseed species Ricinus communis.</title>
        <authorList>
            <person name="Chan A.P."/>
            <person name="Crabtree J."/>
            <person name="Zhao Q."/>
            <person name="Lorenzi H."/>
            <person name="Orvis J."/>
            <person name="Puiu D."/>
            <person name="Melake-Berhan A."/>
            <person name="Jones K.M."/>
            <person name="Redman J."/>
            <person name="Chen G."/>
            <person name="Cahoon E.B."/>
            <person name="Gedil M."/>
            <person name="Stanke M."/>
            <person name="Haas B.J."/>
            <person name="Wortman J.R."/>
            <person name="Fraser-Liggett C.M."/>
            <person name="Ravel J."/>
            <person name="Rabinowicz P.D."/>
        </authorList>
    </citation>
    <scope>NUCLEOTIDE SEQUENCE [LARGE SCALE GENOMIC DNA]</scope>
    <source>
        <strain evidence="9">cv. Hale</strain>
    </source>
</reference>
<dbReference type="EC" id="4.2.1.1" evidence="8"/>
<evidence type="ECO:0000256" key="4">
    <source>
        <dbReference type="ARBA" id="ARBA00048348"/>
    </source>
</evidence>
<comment type="subcellular location">
    <subcellularLocation>
        <location evidence="2">Plastid</location>
        <location evidence="2">Chloroplast stroma</location>
    </subcellularLocation>
</comment>
<comment type="function">
    <text evidence="1">Reversible hydration of carbon dioxide.</text>
</comment>
<feature type="region of interest" description="Disordered" evidence="5">
    <location>
        <begin position="247"/>
        <end position="266"/>
    </location>
</feature>
<gene>
    <name evidence="8" type="ORF">RCOM_0142200</name>
</gene>
<dbReference type="STRING" id="3988.B9T345"/>
<dbReference type="SMART" id="SM01057">
    <property type="entry name" value="Carb_anhydrase"/>
    <property type="match status" value="1"/>
</dbReference>
<evidence type="ECO:0000256" key="1">
    <source>
        <dbReference type="ARBA" id="ARBA00002904"/>
    </source>
</evidence>
<feature type="domain" description="Alpha-carbonic anhydrase" evidence="7">
    <location>
        <begin position="31"/>
        <end position="260"/>
    </location>
</feature>
<dbReference type="InParanoid" id="B9T345"/>
<dbReference type="InterPro" id="IPR036398">
    <property type="entry name" value="CA_dom_sf"/>
</dbReference>
<dbReference type="SUPFAM" id="SSF51069">
    <property type="entry name" value="Carbonic anhydrase"/>
    <property type="match status" value="1"/>
</dbReference>
<accession>B9T345</accession>
<evidence type="ECO:0000256" key="2">
    <source>
        <dbReference type="ARBA" id="ARBA00004470"/>
    </source>
</evidence>
<comment type="similarity">
    <text evidence="3">Belongs to the alpha-class carbonic anhydrase family.</text>
</comment>
<dbReference type="GO" id="GO:0004089">
    <property type="term" value="F:carbonate dehydratase activity"/>
    <property type="evidence" value="ECO:0007669"/>
    <property type="project" value="UniProtKB-EC"/>
</dbReference>
<feature type="chain" id="PRO_5002889944" evidence="6">
    <location>
        <begin position="24"/>
        <end position="266"/>
    </location>
</feature>
<dbReference type="Proteomes" id="UP000008311">
    <property type="component" value="Unassembled WGS sequence"/>
</dbReference>
<evidence type="ECO:0000256" key="6">
    <source>
        <dbReference type="SAM" id="SignalP"/>
    </source>
</evidence>
<keyword evidence="8" id="KW-0456">Lyase</keyword>
<organism evidence="8 9">
    <name type="scientific">Ricinus communis</name>
    <name type="common">Castor bean</name>
    <dbReference type="NCBI Taxonomy" id="3988"/>
    <lineage>
        <taxon>Eukaryota</taxon>
        <taxon>Viridiplantae</taxon>
        <taxon>Streptophyta</taxon>
        <taxon>Embryophyta</taxon>
        <taxon>Tracheophyta</taxon>
        <taxon>Spermatophyta</taxon>
        <taxon>Magnoliopsida</taxon>
        <taxon>eudicotyledons</taxon>
        <taxon>Gunneridae</taxon>
        <taxon>Pentapetalae</taxon>
        <taxon>rosids</taxon>
        <taxon>fabids</taxon>
        <taxon>Malpighiales</taxon>
        <taxon>Euphorbiaceae</taxon>
        <taxon>Acalyphoideae</taxon>
        <taxon>Acalypheae</taxon>
        <taxon>Ricinus</taxon>
    </lineage>
</organism>
<dbReference type="GO" id="GO:0016836">
    <property type="term" value="F:hydro-lyase activity"/>
    <property type="evidence" value="ECO:0000318"/>
    <property type="project" value="GO_Central"/>
</dbReference>
<evidence type="ECO:0000256" key="5">
    <source>
        <dbReference type="SAM" id="MobiDB-lite"/>
    </source>
</evidence>
<evidence type="ECO:0000313" key="8">
    <source>
        <dbReference type="EMBL" id="EEF29711.1"/>
    </source>
</evidence>
<feature type="compositionally biased region" description="Basic and acidic residues" evidence="5">
    <location>
        <begin position="257"/>
        <end position="266"/>
    </location>
</feature>